<keyword evidence="2" id="KW-1185">Reference proteome</keyword>
<evidence type="ECO:0000313" key="1">
    <source>
        <dbReference type="EMBL" id="GLC87505.1"/>
    </source>
</evidence>
<reference evidence="1" key="1">
    <citation type="submission" date="2022-08" db="EMBL/GenBank/DDBJ databases">
        <title>Draft genome sequence of Lysinibacillus sp. strain KH24.</title>
        <authorList>
            <person name="Kanbe H."/>
            <person name="Itoh H."/>
        </authorList>
    </citation>
    <scope>NUCLEOTIDE SEQUENCE</scope>
    <source>
        <strain evidence="1">KH24</strain>
    </source>
</reference>
<dbReference type="InterPro" id="IPR021874">
    <property type="entry name" value="Phage_Mu_Gp27"/>
</dbReference>
<evidence type="ECO:0000313" key="2">
    <source>
        <dbReference type="Proteomes" id="UP001065593"/>
    </source>
</evidence>
<proteinExistence type="predicted"/>
<comment type="caution">
    <text evidence="1">The sequence shown here is derived from an EMBL/GenBank/DDBJ whole genome shotgun (WGS) entry which is preliminary data.</text>
</comment>
<dbReference type="RefSeq" id="WP_264987227.1">
    <property type="nucleotide sequence ID" value="NZ_BRZA01000001.1"/>
</dbReference>
<dbReference type="Pfam" id="PF11985">
    <property type="entry name" value="Phage_Mu_Gp27"/>
    <property type="match status" value="1"/>
</dbReference>
<name>A0ABQ5NGL3_9BACI</name>
<gene>
    <name evidence="1" type="ORF">LYSBPC_06320</name>
</gene>
<dbReference type="Proteomes" id="UP001065593">
    <property type="component" value="Unassembled WGS sequence"/>
</dbReference>
<dbReference type="EMBL" id="BRZA01000001">
    <property type="protein sequence ID" value="GLC87505.1"/>
    <property type="molecule type" value="Genomic_DNA"/>
</dbReference>
<organism evidence="1 2">
    <name type="scientific">Lysinibacillus piscis</name>
    <dbReference type="NCBI Taxonomy" id="2518931"/>
    <lineage>
        <taxon>Bacteria</taxon>
        <taxon>Bacillati</taxon>
        <taxon>Bacillota</taxon>
        <taxon>Bacilli</taxon>
        <taxon>Bacillales</taxon>
        <taxon>Bacillaceae</taxon>
        <taxon>Lysinibacillus</taxon>
    </lineage>
</organism>
<evidence type="ECO:0008006" key="3">
    <source>
        <dbReference type="Google" id="ProtNLM"/>
    </source>
</evidence>
<protein>
    <recommendedName>
        <fullName evidence="3">DUF3486 family protein</fullName>
    </recommendedName>
</protein>
<sequence>MSNKVYKKYRKHNKVFSLPEELRNTVDEMLLDTSITYMDISKYLRDQGESISKSTIGRYALETKQLAHRLLETQARVQELVKVAKHNQDDEALTEAALQISVHKISERIAMIEEELDDLPAEATIDLLIKLSRAKAYKDKTYAALKSAHERAYEVFKKSVYAEMQEHHPELVTKLIEIADETLGKVYEK</sequence>
<accession>A0ABQ5NGL3</accession>